<keyword evidence="3" id="KW-1185">Reference proteome</keyword>
<sequence length="138" mass="15112">MQPARAKEVQATTLQGSPRRYLQNIPELLHTHISTKKMKTKKIDKIQKPKTLKNFKEMPCTKPCMLPLLCLSYPSGNRTAAHSTLFVGLSKKTPAVGKVRTDGQGPHNKLKDSIAKPRGSPIAGRVGTPGMTRAKAND</sequence>
<evidence type="ECO:0000313" key="3">
    <source>
        <dbReference type="Proteomes" id="UP001558632"/>
    </source>
</evidence>
<comment type="caution">
    <text evidence="2">The sequence shown here is derived from an EMBL/GenBank/DDBJ whole genome shotgun (WGS) entry which is preliminary data.</text>
</comment>
<evidence type="ECO:0000256" key="1">
    <source>
        <dbReference type="SAM" id="MobiDB-lite"/>
    </source>
</evidence>
<dbReference type="EMBL" id="JBEUSY010000251">
    <property type="protein sequence ID" value="KAL1241579.1"/>
    <property type="molecule type" value="Genomic_DNA"/>
</dbReference>
<protein>
    <submittedName>
        <fullName evidence="2">Ribosome-binding factor</fullName>
    </submittedName>
</protein>
<accession>A0ABR3KMD3</accession>
<reference evidence="2 3" key="1">
    <citation type="submission" date="2024-07" db="EMBL/GenBank/DDBJ databases">
        <title>Enhanced genomic and transcriptomic resources for Trichinella pseudospiralis and T. spiralis underpin the discovery of pronounced molecular differences between stages and species.</title>
        <authorList>
            <person name="Pasi K.K."/>
            <person name="La Rosa G."/>
            <person name="Gomez-Morales M.A."/>
            <person name="Tosini F."/>
            <person name="Sumanam S."/>
            <person name="Young N.D."/>
            <person name="Chang B.C."/>
            <person name="Robin G.B."/>
        </authorList>
    </citation>
    <scope>NUCLEOTIDE SEQUENCE [LARGE SCALE GENOMIC DNA]</scope>
    <source>
        <strain evidence="2">ISS534</strain>
    </source>
</reference>
<dbReference type="Proteomes" id="UP001558632">
    <property type="component" value="Unassembled WGS sequence"/>
</dbReference>
<feature type="region of interest" description="Disordered" evidence="1">
    <location>
        <begin position="96"/>
        <end position="138"/>
    </location>
</feature>
<evidence type="ECO:0000313" key="2">
    <source>
        <dbReference type="EMBL" id="KAL1241579.1"/>
    </source>
</evidence>
<organism evidence="2 3">
    <name type="scientific">Trichinella spiralis</name>
    <name type="common">Trichina worm</name>
    <dbReference type="NCBI Taxonomy" id="6334"/>
    <lineage>
        <taxon>Eukaryota</taxon>
        <taxon>Metazoa</taxon>
        <taxon>Ecdysozoa</taxon>
        <taxon>Nematoda</taxon>
        <taxon>Enoplea</taxon>
        <taxon>Dorylaimia</taxon>
        <taxon>Trichinellida</taxon>
        <taxon>Trichinellidae</taxon>
        <taxon>Trichinella</taxon>
    </lineage>
</organism>
<proteinExistence type="predicted"/>
<name>A0ABR3KMD3_TRISP</name>
<gene>
    <name evidence="2" type="ORF">TSPI_10599</name>
</gene>